<dbReference type="InterPro" id="IPR000792">
    <property type="entry name" value="Tscrpt_reg_LuxR_C"/>
</dbReference>
<dbReference type="InterPro" id="IPR001789">
    <property type="entry name" value="Sig_transdc_resp-reg_receiver"/>
</dbReference>
<name>A0A0W1AT03_9BACL</name>
<dbReference type="Pfam" id="PF00072">
    <property type="entry name" value="Response_reg"/>
    <property type="match status" value="1"/>
</dbReference>
<evidence type="ECO:0000256" key="4">
    <source>
        <dbReference type="ARBA" id="ARBA00023125"/>
    </source>
</evidence>
<evidence type="ECO:0000256" key="1">
    <source>
        <dbReference type="ARBA" id="ARBA00022553"/>
    </source>
</evidence>
<keyword evidence="1 6" id="KW-0597">Phosphoprotein</keyword>
<organism evidence="9 10">
    <name type="scientific">Paenibacillus etheri</name>
    <dbReference type="NCBI Taxonomy" id="1306852"/>
    <lineage>
        <taxon>Bacteria</taxon>
        <taxon>Bacillati</taxon>
        <taxon>Bacillota</taxon>
        <taxon>Bacilli</taxon>
        <taxon>Bacillales</taxon>
        <taxon>Paenibacillaceae</taxon>
        <taxon>Paenibacillus</taxon>
    </lineage>
</organism>
<comment type="caution">
    <text evidence="9">The sequence shown here is derived from an EMBL/GenBank/DDBJ whole genome shotgun (WGS) entry which is preliminary data.</text>
</comment>
<dbReference type="PROSITE" id="PS50110">
    <property type="entry name" value="RESPONSE_REGULATORY"/>
    <property type="match status" value="1"/>
</dbReference>
<dbReference type="InterPro" id="IPR036388">
    <property type="entry name" value="WH-like_DNA-bd_sf"/>
</dbReference>
<dbReference type="GO" id="GO:0000160">
    <property type="term" value="P:phosphorelay signal transduction system"/>
    <property type="evidence" value="ECO:0007669"/>
    <property type="project" value="UniProtKB-KW"/>
</dbReference>
<dbReference type="CDD" id="cd17535">
    <property type="entry name" value="REC_NarL-like"/>
    <property type="match status" value="1"/>
</dbReference>
<evidence type="ECO:0000313" key="10">
    <source>
        <dbReference type="Proteomes" id="UP000054709"/>
    </source>
</evidence>
<dbReference type="RefSeq" id="WP_060625780.1">
    <property type="nucleotide sequence ID" value="NZ_LCZJ02000034.1"/>
</dbReference>
<evidence type="ECO:0000313" key="9">
    <source>
        <dbReference type="EMBL" id="KTD84458.1"/>
    </source>
</evidence>
<keyword evidence="5" id="KW-0804">Transcription</keyword>
<dbReference type="PROSITE" id="PS00622">
    <property type="entry name" value="HTH_LUXR_1"/>
    <property type="match status" value="1"/>
</dbReference>
<protein>
    <submittedName>
        <fullName evidence="9">LuxR family transcriptional regulator</fullName>
    </submittedName>
</protein>
<proteinExistence type="predicted"/>
<evidence type="ECO:0000256" key="2">
    <source>
        <dbReference type="ARBA" id="ARBA00023012"/>
    </source>
</evidence>
<dbReference type="PANTHER" id="PTHR43214">
    <property type="entry name" value="TWO-COMPONENT RESPONSE REGULATOR"/>
    <property type="match status" value="1"/>
</dbReference>
<dbReference type="PANTHER" id="PTHR43214:SF1">
    <property type="entry name" value="TRANSCRIPTIONAL REGULATORY PROTEIN COMA"/>
    <property type="match status" value="1"/>
</dbReference>
<keyword evidence="10" id="KW-1185">Reference proteome</keyword>
<keyword evidence="3" id="KW-0805">Transcription regulation</keyword>
<dbReference type="SUPFAM" id="SSF52172">
    <property type="entry name" value="CheY-like"/>
    <property type="match status" value="1"/>
</dbReference>
<dbReference type="InterPro" id="IPR039420">
    <property type="entry name" value="WalR-like"/>
</dbReference>
<dbReference type="Gene3D" id="1.10.10.10">
    <property type="entry name" value="Winged helix-like DNA-binding domain superfamily/Winged helix DNA-binding domain"/>
    <property type="match status" value="1"/>
</dbReference>
<dbReference type="Gene3D" id="3.40.50.2300">
    <property type="match status" value="1"/>
</dbReference>
<evidence type="ECO:0000259" key="8">
    <source>
        <dbReference type="PROSITE" id="PS50110"/>
    </source>
</evidence>
<evidence type="ECO:0000256" key="3">
    <source>
        <dbReference type="ARBA" id="ARBA00023015"/>
    </source>
</evidence>
<dbReference type="GO" id="GO:0006355">
    <property type="term" value="P:regulation of DNA-templated transcription"/>
    <property type="evidence" value="ECO:0007669"/>
    <property type="project" value="InterPro"/>
</dbReference>
<feature type="domain" description="Response regulatory" evidence="8">
    <location>
        <begin position="3"/>
        <end position="118"/>
    </location>
</feature>
<dbReference type="AlphaFoldDB" id="A0A0W1AT03"/>
<evidence type="ECO:0000256" key="5">
    <source>
        <dbReference type="ARBA" id="ARBA00023163"/>
    </source>
</evidence>
<dbReference type="PROSITE" id="PS50043">
    <property type="entry name" value="HTH_LUXR_2"/>
    <property type="match status" value="1"/>
</dbReference>
<dbReference type="SMART" id="SM00421">
    <property type="entry name" value="HTH_LUXR"/>
    <property type="match status" value="1"/>
</dbReference>
<evidence type="ECO:0000259" key="7">
    <source>
        <dbReference type="PROSITE" id="PS50043"/>
    </source>
</evidence>
<dbReference type="EMBL" id="LCZJ02000034">
    <property type="protein sequence ID" value="KTD84458.1"/>
    <property type="molecule type" value="Genomic_DNA"/>
</dbReference>
<dbReference type="InterPro" id="IPR011006">
    <property type="entry name" value="CheY-like_superfamily"/>
</dbReference>
<dbReference type="Proteomes" id="UP000054709">
    <property type="component" value="Unassembled WGS sequence"/>
</dbReference>
<gene>
    <name evidence="9" type="ORF">UQ64_26070</name>
</gene>
<feature type="domain" description="HTH luxR-type" evidence="7">
    <location>
        <begin position="146"/>
        <end position="211"/>
    </location>
</feature>
<dbReference type="GO" id="GO:0003677">
    <property type="term" value="F:DNA binding"/>
    <property type="evidence" value="ECO:0007669"/>
    <property type="project" value="UniProtKB-KW"/>
</dbReference>
<reference evidence="9 10" key="1">
    <citation type="journal article" date="2015" name="Int. Biodeterior. Biodegradation">
        <title>Physiological and genetic screening methods for the isolation of methyl tert-butyl ether-degrading bacteria for bioremediation purposes.</title>
        <authorList>
            <person name="Guisado I.M."/>
            <person name="Purswani J."/>
            <person name="Gonzalez Lopez J."/>
            <person name="Pozo C."/>
        </authorList>
    </citation>
    <scope>NUCLEOTIDE SEQUENCE [LARGE SCALE GENOMIC DNA]</scope>
    <source>
        <strain evidence="9 10">SH7</strain>
    </source>
</reference>
<feature type="modified residue" description="4-aspartylphosphate" evidence="6">
    <location>
        <position position="53"/>
    </location>
</feature>
<sequence length="219" mass="24740">MIRILLVDDHPSVGEGTKNMIEQDADMEVTFVLSAMEAFDMLEQQGFDVILCDLNMPTISGVEFTKRAVQRDPESKVVIYTGYEISAHYNLLMESGVTGFISKTASREQLLNTIRCALRNEAVIPVSLLKQLRRNDIKIPNNNDDQCMEEVSINQKEQEILQEVAGGKSNKDIASKLLMSQRTVEYSLTRIFEKLSVHSRSEAIVEGKRLGLVRTEHFC</sequence>
<keyword evidence="4" id="KW-0238">DNA-binding</keyword>
<evidence type="ECO:0000256" key="6">
    <source>
        <dbReference type="PROSITE-ProRule" id="PRU00169"/>
    </source>
</evidence>
<dbReference type="PRINTS" id="PR00038">
    <property type="entry name" value="HTHLUXR"/>
</dbReference>
<accession>A0A0W1AT03</accession>
<dbReference type="CDD" id="cd06170">
    <property type="entry name" value="LuxR_C_like"/>
    <property type="match status" value="1"/>
</dbReference>
<keyword evidence="2" id="KW-0902">Two-component regulatory system</keyword>
<dbReference type="SMART" id="SM00448">
    <property type="entry name" value="REC"/>
    <property type="match status" value="1"/>
</dbReference>
<dbReference type="InterPro" id="IPR058245">
    <property type="entry name" value="NreC/VraR/RcsB-like_REC"/>
</dbReference>
<dbReference type="OrthoDB" id="118459at2"/>
<dbReference type="Pfam" id="PF00196">
    <property type="entry name" value="GerE"/>
    <property type="match status" value="1"/>
</dbReference>